<evidence type="ECO:0000313" key="2">
    <source>
        <dbReference type="EMBL" id="PWN46429.1"/>
    </source>
</evidence>
<name>A0A316W958_9BASI</name>
<feature type="compositionally biased region" description="Pro residues" evidence="1">
    <location>
        <begin position="377"/>
        <end position="395"/>
    </location>
</feature>
<feature type="compositionally biased region" description="Basic and acidic residues" evidence="1">
    <location>
        <begin position="421"/>
        <end position="435"/>
    </location>
</feature>
<reference evidence="2 3" key="1">
    <citation type="journal article" date="2018" name="Mol. Biol. Evol.">
        <title>Broad Genomic Sampling Reveals a Smut Pathogenic Ancestry of the Fungal Clade Ustilaginomycotina.</title>
        <authorList>
            <person name="Kijpornyongpan T."/>
            <person name="Mondo S.J."/>
            <person name="Barry K."/>
            <person name="Sandor L."/>
            <person name="Lee J."/>
            <person name="Lipzen A."/>
            <person name="Pangilinan J."/>
            <person name="LaButti K."/>
            <person name="Hainaut M."/>
            <person name="Henrissat B."/>
            <person name="Grigoriev I.V."/>
            <person name="Spatafora J.W."/>
            <person name="Aime M.C."/>
        </authorList>
    </citation>
    <scope>NUCLEOTIDE SEQUENCE [LARGE SCALE GENOMIC DNA]</scope>
    <source>
        <strain evidence="2 3">MCA 4658</strain>
    </source>
</reference>
<evidence type="ECO:0000313" key="3">
    <source>
        <dbReference type="Proteomes" id="UP000245783"/>
    </source>
</evidence>
<dbReference type="RefSeq" id="XP_025373589.1">
    <property type="nucleotide sequence ID" value="XM_025515761.1"/>
</dbReference>
<dbReference type="EMBL" id="KZ819351">
    <property type="protein sequence ID" value="PWN46429.1"/>
    <property type="molecule type" value="Genomic_DNA"/>
</dbReference>
<feature type="region of interest" description="Disordered" evidence="1">
    <location>
        <begin position="1"/>
        <end position="71"/>
    </location>
</feature>
<dbReference type="AlphaFoldDB" id="A0A316W958"/>
<dbReference type="GeneID" id="37037631"/>
<gene>
    <name evidence="2" type="ORF">IE81DRAFT_344038</name>
</gene>
<organism evidence="2 3">
    <name type="scientific">Ceraceosorus guamensis</name>
    <dbReference type="NCBI Taxonomy" id="1522189"/>
    <lineage>
        <taxon>Eukaryota</taxon>
        <taxon>Fungi</taxon>
        <taxon>Dikarya</taxon>
        <taxon>Basidiomycota</taxon>
        <taxon>Ustilaginomycotina</taxon>
        <taxon>Exobasidiomycetes</taxon>
        <taxon>Ceraceosorales</taxon>
        <taxon>Ceraceosoraceae</taxon>
        <taxon>Ceraceosorus</taxon>
    </lineage>
</organism>
<proteinExistence type="predicted"/>
<keyword evidence="3" id="KW-1185">Reference proteome</keyword>
<accession>A0A316W958</accession>
<dbReference type="Proteomes" id="UP000245783">
    <property type="component" value="Unassembled WGS sequence"/>
</dbReference>
<evidence type="ECO:0000256" key="1">
    <source>
        <dbReference type="SAM" id="MobiDB-lite"/>
    </source>
</evidence>
<protein>
    <submittedName>
        <fullName evidence="2">Uncharacterized protein</fullName>
    </submittedName>
</protein>
<dbReference type="InParanoid" id="A0A316W958"/>
<sequence>MSLIESVHGKGPEEGDDYCEGDQGGKSGNSDELDQDLIHIDDPDLGLAPLGAQLRSPSPRPDQDGANESTACEPALRKAAHDRSNVINSAEWIYNSWNRDSEPPRWQDVLAIFDKPRPGVSRYTFPLGKAMLDLLETRMNVYKAIQTILHRYGITDAIVQPYQEETDIRGVDVTLPEDADIDPSLLKLEYNDVPITYLKTGISLGKGLIPCHIRSVNHGSLNDQKALLDAMNGQLQRRGYVVRCVWSTNYNLGEKIGIRPMFSGTLLMIAELVAEDRKIHGFMRLPQSGQCIVSYLGRGYWCPSCSWRTDIQHEQTEACKAAEQIRRKNSRNRGDLFSPELSLEPLPPRTGTKVPVNKALAASIRRSATPARKRKNTPPPPPEDLTDLMPPPQLPPSTAKLFRGAPRRYFDFDEPLFRGQSEQKRTLSPSEREDNGAGPSSKRRNV</sequence>
<feature type="region of interest" description="Disordered" evidence="1">
    <location>
        <begin position="330"/>
        <end position="446"/>
    </location>
</feature>